<dbReference type="PANTHER" id="PTHR30136:SF7">
    <property type="entry name" value="HTH-TYPE TRANSCRIPTIONAL REGULATOR KDGR-RELATED"/>
    <property type="match status" value="1"/>
</dbReference>
<dbReference type="InterPro" id="IPR050707">
    <property type="entry name" value="HTH_MetabolicPath_Reg"/>
</dbReference>
<keyword evidence="1" id="KW-0805">Transcription regulation</keyword>
<feature type="domain" description="IclR-ED" evidence="5">
    <location>
        <begin position="72"/>
        <end position="255"/>
    </location>
</feature>
<keyword evidence="7" id="KW-1185">Reference proteome</keyword>
<dbReference type="SMART" id="SM00346">
    <property type="entry name" value="HTH_ICLR"/>
    <property type="match status" value="1"/>
</dbReference>
<organism evidence="6 7">
    <name type="scientific">Sphingobacterium olei</name>
    <dbReference type="NCBI Taxonomy" id="2571155"/>
    <lineage>
        <taxon>Bacteria</taxon>
        <taxon>Pseudomonadati</taxon>
        <taxon>Bacteroidota</taxon>
        <taxon>Sphingobacteriia</taxon>
        <taxon>Sphingobacteriales</taxon>
        <taxon>Sphingobacteriaceae</taxon>
        <taxon>Sphingobacterium</taxon>
    </lineage>
</organism>
<dbReference type="GO" id="GO:0003700">
    <property type="term" value="F:DNA-binding transcription factor activity"/>
    <property type="evidence" value="ECO:0007669"/>
    <property type="project" value="TreeGrafter"/>
</dbReference>
<dbReference type="SUPFAM" id="SSF46785">
    <property type="entry name" value="Winged helix' DNA-binding domain"/>
    <property type="match status" value="1"/>
</dbReference>
<dbReference type="RefSeq" id="WP_136900473.1">
    <property type="nucleotide sequence ID" value="NZ_SUME01000002.1"/>
</dbReference>
<dbReference type="GO" id="GO:0003677">
    <property type="term" value="F:DNA binding"/>
    <property type="evidence" value="ECO:0007669"/>
    <property type="project" value="UniProtKB-KW"/>
</dbReference>
<evidence type="ECO:0000256" key="1">
    <source>
        <dbReference type="ARBA" id="ARBA00023015"/>
    </source>
</evidence>
<dbReference type="Pfam" id="PF09339">
    <property type="entry name" value="HTH_IclR"/>
    <property type="match status" value="1"/>
</dbReference>
<dbReference type="EMBL" id="SUME01000002">
    <property type="protein sequence ID" value="TJZ62129.1"/>
    <property type="molecule type" value="Genomic_DNA"/>
</dbReference>
<dbReference type="InterPro" id="IPR036390">
    <property type="entry name" value="WH_DNA-bd_sf"/>
</dbReference>
<evidence type="ECO:0000259" key="4">
    <source>
        <dbReference type="PROSITE" id="PS51077"/>
    </source>
</evidence>
<dbReference type="Proteomes" id="UP000306808">
    <property type="component" value="Unassembled WGS sequence"/>
</dbReference>
<proteinExistence type="predicted"/>
<gene>
    <name evidence="6" type="ORF">FAZ15_06355</name>
</gene>
<name>A0A4U0P4E7_9SPHI</name>
<dbReference type="Pfam" id="PF01614">
    <property type="entry name" value="IclR_C"/>
    <property type="match status" value="1"/>
</dbReference>
<dbReference type="PROSITE" id="PS51077">
    <property type="entry name" value="HTH_ICLR"/>
    <property type="match status" value="1"/>
</dbReference>
<dbReference type="AlphaFoldDB" id="A0A4U0P4E7"/>
<dbReference type="InterPro" id="IPR029016">
    <property type="entry name" value="GAF-like_dom_sf"/>
</dbReference>
<dbReference type="PANTHER" id="PTHR30136">
    <property type="entry name" value="HELIX-TURN-HELIX TRANSCRIPTIONAL REGULATOR, ICLR FAMILY"/>
    <property type="match status" value="1"/>
</dbReference>
<dbReference type="Gene3D" id="3.30.450.40">
    <property type="match status" value="1"/>
</dbReference>
<dbReference type="InterPro" id="IPR005471">
    <property type="entry name" value="Tscrpt_reg_IclR_N"/>
</dbReference>
<dbReference type="PROSITE" id="PS51078">
    <property type="entry name" value="ICLR_ED"/>
    <property type="match status" value="1"/>
</dbReference>
<dbReference type="Gene3D" id="1.10.10.10">
    <property type="entry name" value="Winged helix-like DNA-binding domain superfamily/Winged helix DNA-binding domain"/>
    <property type="match status" value="1"/>
</dbReference>
<dbReference type="InterPro" id="IPR036388">
    <property type="entry name" value="WH-like_DNA-bd_sf"/>
</dbReference>
<evidence type="ECO:0000256" key="2">
    <source>
        <dbReference type="ARBA" id="ARBA00023125"/>
    </source>
</evidence>
<dbReference type="OrthoDB" id="9791752at2"/>
<evidence type="ECO:0000313" key="7">
    <source>
        <dbReference type="Proteomes" id="UP000306808"/>
    </source>
</evidence>
<evidence type="ECO:0000313" key="6">
    <source>
        <dbReference type="EMBL" id="TJZ62129.1"/>
    </source>
</evidence>
<accession>A0A4U0P4E7</accession>
<sequence>MIKTDKYKAPALEKGLDILEFLAAQSTAQSQAEIAQGLDKSPNEIYRMLAALESRGYIHRDQVSTKYALTLKLYYLSHHDSFIDKLRSAALQAMKETSTLIKQPCHLGVLYNDKVMVVAYSKSPSPIAVIIEEGNLYSVSQTASGKLLLSFSESTTKEQALKTDSYYQTLSKKQREVFEKELKRITVMGYAEMPSHYAQGIIDITVPIGNSTSGIIACLTVAKLLTLQHEDEISNAKILEALLRCKTEIESNLGLS</sequence>
<dbReference type="InterPro" id="IPR014757">
    <property type="entry name" value="Tscrpt_reg_IclR_C"/>
</dbReference>
<dbReference type="GO" id="GO:0045892">
    <property type="term" value="P:negative regulation of DNA-templated transcription"/>
    <property type="evidence" value="ECO:0007669"/>
    <property type="project" value="TreeGrafter"/>
</dbReference>
<comment type="caution">
    <text evidence="6">The sequence shown here is derived from an EMBL/GenBank/DDBJ whole genome shotgun (WGS) entry which is preliminary data.</text>
</comment>
<keyword evidence="2" id="KW-0238">DNA-binding</keyword>
<feature type="domain" description="HTH iclR-type" evidence="4">
    <location>
        <begin position="9"/>
        <end position="71"/>
    </location>
</feature>
<dbReference type="SUPFAM" id="SSF55781">
    <property type="entry name" value="GAF domain-like"/>
    <property type="match status" value="1"/>
</dbReference>
<evidence type="ECO:0000259" key="5">
    <source>
        <dbReference type="PROSITE" id="PS51078"/>
    </source>
</evidence>
<keyword evidence="3" id="KW-0804">Transcription</keyword>
<protein>
    <submittedName>
        <fullName evidence="6">Winged helix-turn-helix transcriptional regulator</fullName>
    </submittedName>
</protein>
<evidence type="ECO:0000256" key="3">
    <source>
        <dbReference type="ARBA" id="ARBA00023163"/>
    </source>
</evidence>
<reference evidence="6 7" key="1">
    <citation type="submission" date="2019-04" db="EMBL/GenBank/DDBJ databases">
        <title>Sphingobacterium olei sp. nov., isolated from oil-contaminated soil.</title>
        <authorList>
            <person name="Liu B."/>
        </authorList>
    </citation>
    <scope>NUCLEOTIDE SEQUENCE [LARGE SCALE GENOMIC DNA]</scope>
    <source>
        <strain evidence="6 7">HAL-9</strain>
    </source>
</reference>